<dbReference type="STRING" id="1109443.G4TPE3"/>
<dbReference type="OrthoDB" id="1663137at2759"/>
<evidence type="ECO:0000313" key="7">
    <source>
        <dbReference type="Proteomes" id="UP000007148"/>
    </source>
</evidence>
<protein>
    <recommendedName>
        <fullName evidence="5">NADH:flavin oxidoreductase/NADH oxidase N-terminal domain-containing protein</fullName>
    </recommendedName>
</protein>
<dbReference type="eggNOG" id="KOG0134">
    <property type="taxonomic scope" value="Eukaryota"/>
</dbReference>
<evidence type="ECO:0000256" key="3">
    <source>
        <dbReference type="ARBA" id="ARBA00022643"/>
    </source>
</evidence>
<dbReference type="GO" id="GO:0016491">
    <property type="term" value="F:oxidoreductase activity"/>
    <property type="evidence" value="ECO:0007669"/>
    <property type="project" value="UniProtKB-KW"/>
</dbReference>
<dbReference type="Gene3D" id="3.20.20.70">
    <property type="entry name" value="Aldolase class I"/>
    <property type="match status" value="1"/>
</dbReference>
<dbReference type="InterPro" id="IPR051799">
    <property type="entry name" value="NADH_flavin_oxidoreductase"/>
</dbReference>
<keyword evidence="7" id="KW-1185">Reference proteome</keyword>
<keyword evidence="2" id="KW-0285">Flavoprotein</keyword>
<proteinExistence type="inferred from homology"/>
<evidence type="ECO:0000313" key="6">
    <source>
        <dbReference type="EMBL" id="CCA73186.1"/>
    </source>
</evidence>
<evidence type="ECO:0000256" key="1">
    <source>
        <dbReference type="ARBA" id="ARBA00005979"/>
    </source>
</evidence>
<dbReference type="SUPFAM" id="SSF51395">
    <property type="entry name" value="FMN-linked oxidoreductases"/>
    <property type="match status" value="1"/>
</dbReference>
<keyword evidence="3" id="KW-0288">FMN</keyword>
<dbReference type="OMA" id="NAMIFKE"/>
<sequence length="419" mass="46684">MYEHLAKLGSGPPNYRHLALYSAWAQGGWGMIITGNVQVAPDHLGLGADLCIPRLGSQYDIAPWTQLAIASHACPSNEQPAVVIMQLCHVGRQSPRFTWGLSEPFISKALYWALFQEPKVMNEADIEMAIEQFVFGAKIALEAGFDGVQLHGSHGYLITQFISPKTNQRTDAYSNPLHFLHRIVKRIRAIVPPTFILSVKLNAADYVEGGLTEDQSLEHIKEIAAWQMFDMIEISGGDYENPGMRFSTIWIPSLDVAPLEFMASKRQAFFSQFARRANEAVSKPPKLLVSNSYKPPLILLTGSLRGRSSIAAVLHNQHASLIGLARPSVVLPDYPRYLMDSSCPSAHVPTPFEPTLPKLSISKLAGASVNTMWYCYEMGRLSHLGSSAYRPSKVPALWRVVHCYLTALFLWLLHWFRAI</sequence>
<evidence type="ECO:0000256" key="4">
    <source>
        <dbReference type="ARBA" id="ARBA00023002"/>
    </source>
</evidence>
<dbReference type="GO" id="GO:0010181">
    <property type="term" value="F:FMN binding"/>
    <property type="evidence" value="ECO:0007669"/>
    <property type="project" value="InterPro"/>
</dbReference>
<dbReference type="EMBL" id="CAFZ01000207">
    <property type="protein sequence ID" value="CCA73186.1"/>
    <property type="molecule type" value="Genomic_DNA"/>
</dbReference>
<evidence type="ECO:0000256" key="2">
    <source>
        <dbReference type="ARBA" id="ARBA00022630"/>
    </source>
</evidence>
<keyword evidence="4" id="KW-0560">Oxidoreductase</keyword>
<comment type="similarity">
    <text evidence="1">Belongs to the NADH:flavin oxidoreductase/NADH oxidase family.</text>
</comment>
<feature type="domain" description="NADH:flavin oxidoreductase/NADH oxidase N-terminal" evidence="5">
    <location>
        <begin position="16"/>
        <end position="336"/>
    </location>
</feature>
<dbReference type="InParanoid" id="G4TPE3"/>
<dbReference type="Proteomes" id="UP000007148">
    <property type="component" value="Unassembled WGS sequence"/>
</dbReference>
<organism evidence="6 7">
    <name type="scientific">Serendipita indica (strain DSM 11827)</name>
    <name type="common">Root endophyte fungus</name>
    <name type="synonym">Piriformospora indica</name>
    <dbReference type="NCBI Taxonomy" id="1109443"/>
    <lineage>
        <taxon>Eukaryota</taxon>
        <taxon>Fungi</taxon>
        <taxon>Dikarya</taxon>
        <taxon>Basidiomycota</taxon>
        <taxon>Agaricomycotina</taxon>
        <taxon>Agaricomycetes</taxon>
        <taxon>Sebacinales</taxon>
        <taxon>Serendipitaceae</taxon>
        <taxon>Serendipita</taxon>
    </lineage>
</organism>
<dbReference type="AlphaFoldDB" id="G4TPE3"/>
<comment type="caution">
    <text evidence="6">The sequence shown here is derived from an EMBL/GenBank/DDBJ whole genome shotgun (WGS) entry which is preliminary data.</text>
</comment>
<dbReference type="PANTHER" id="PTHR43656">
    <property type="entry name" value="BINDING OXIDOREDUCTASE, PUTATIVE (AFU_ORTHOLOGUE AFUA_2G08260)-RELATED"/>
    <property type="match status" value="1"/>
</dbReference>
<name>G4TPE3_SERID</name>
<dbReference type="PANTHER" id="PTHR43656:SF2">
    <property type="entry name" value="BINDING OXIDOREDUCTASE, PUTATIVE (AFU_ORTHOLOGUE AFUA_2G08260)-RELATED"/>
    <property type="match status" value="1"/>
</dbReference>
<dbReference type="HOGENOM" id="CLU_012153_6_2_1"/>
<accession>G4TPE3</accession>
<dbReference type="InterPro" id="IPR001155">
    <property type="entry name" value="OxRdtase_FMN_N"/>
</dbReference>
<dbReference type="Pfam" id="PF00724">
    <property type="entry name" value="Oxidored_FMN"/>
    <property type="match status" value="1"/>
</dbReference>
<dbReference type="InterPro" id="IPR013785">
    <property type="entry name" value="Aldolase_TIM"/>
</dbReference>
<gene>
    <name evidence="6" type="ORF">PIIN_07140</name>
</gene>
<evidence type="ECO:0000259" key="5">
    <source>
        <dbReference type="Pfam" id="PF00724"/>
    </source>
</evidence>
<reference evidence="6 7" key="1">
    <citation type="journal article" date="2011" name="PLoS Pathog.">
        <title>Endophytic Life Strategies Decoded by Genome and Transcriptome Analyses of the Mutualistic Root Symbiont Piriformospora indica.</title>
        <authorList>
            <person name="Zuccaro A."/>
            <person name="Lahrmann U."/>
            <person name="Guldener U."/>
            <person name="Langen G."/>
            <person name="Pfiffi S."/>
            <person name="Biedenkopf D."/>
            <person name="Wong P."/>
            <person name="Samans B."/>
            <person name="Grimm C."/>
            <person name="Basiewicz M."/>
            <person name="Murat C."/>
            <person name="Martin F."/>
            <person name="Kogel K.H."/>
        </authorList>
    </citation>
    <scope>NUCLEOTIDE SEQUENCE [LARGE SCALE GENOMIC DNA]</scope>
    <source>
        <strain evidence="6 7">DSM 11827</strain>
    </source>
</reference>